<keyword evidence="5" id="KW-1185">Reference proteome</keyword>
<dbReference type="InterPro" id="IPR006760">
    <property type="entry name" value="Endosulphine"/>
</dbReference>
<dbReference type="KEGG" id="ztr:MYCGRDRAFT_77247"/>
<dbReference type="OMA" id="TNSNMTQ"/>
<dbReference type="HOGENOM" id="CLU_101493_5_0_1"/>
<evidence type="ECO:0000256" key="1">
    <source>
        <dbReference type="ARBA" id="ARBA00010520"/>
    </source>
</evidence>
<dbReference type="GO" id="GO:0004865">
    <property type="term" value="F:protein serine/threonine phosphatase inhibitor activity"/>
    <property type="evidence" value="ECO:0007669"/>
    <property type="project" value="EnsemblFungi"/>
</dbReference>
<dbReference type="eggNOG" id="KOG4076">
    <property type="taxonomic scope" value="Eukaryota"/>
</dbReference>
<feature type="non-terminal residue" evidence="4">
    <location>
        <position position="1"/>
    </location>
</feature>
<dbReference type="PANTHER" id="PTHR10358">
    <property type="entry name" value="ENDOSULFINE"/>
    <property type="match status" value="1"/>
</dbReference>
<dbReference type="EMBL" id="CM001207">
    <property type="protein sequence ID" value="EGP83186.1"/>
    <property type="molecule type" value="Genomic_DNA"/>
</dbReference>
<protein>
    <recommendedName>
        <fullName evidence="2">mRNA stability protein</fullName>
    </recommendedName>
</protein>
<evidence type="ECO:0000313" key="5">
    <source>
        <dbReference type="Proteomes" id="UP000008062"/>
    </source>
</evidence>
<proteinExistence type="inferred from homology"/>
<dbReference type="AlphaFoldDB" id="F9XPJ6"/>
<dbReference type="GO" id="GO:1902472">
    <property type="term" value="P:regulation of mitotic cytokinesis, division site positioning"/>
    <property type="evidence" value="ECO:0007669"/>
    <property type="project" value="EnsemblFungi"/>
</dbReference>
<dbReference type="InParanoid" id="F9XPJ6"/>
<name>F9XPJ6_ZYMTI</name>
<feature type="region of interest" description="Disordered" evidence="3">
    <location>
        <begin position="57"/>
        <end position="99"/>
    </location>
</feature>
<dbReference type="STRING" id="336722.F9XPJ6"/>
<comment type="function">
    <text evidence="2">Plays an essential role in initiation of the G0 program by preventing the degradation of specific nutrient-regulated mRNAs via the 5'-3' mRNA decay pathway.</text>
</comment>
<evidence type="ECO:0000313" key="4">
    <source>
        <dbReference type="EMBL" id="EGP83186.1"/>
    </source>
</evidence>
<dbReference type="GO" id="GO:1905287">
    <property type="term" value="P:positive regulation of G2/M transition of mitotic cell cycle involved in cellular response to nitrogen starvation"/>
    <property type="evidence" value="ECO:0007669"/>
    <property type="project" value="EnsemblFungi"/>
</dbReference>
<sequence>MALNPHQKNKVDINSLNEEEQKLFRLYGKLPNKKDLLTKKLSERKYFDSGDYALSKAGKADTSALGGGLGREHPTPENIPHLSQTQSNSSSSGTPSGST</sequence>
<dbReference type="OrthoDB" id="5949865at2759"/>
<accession>F9XPJ6</accession>
<dbReference type="Proteomes" id="UP000008062">
    <property type="component" value="Chromosome 12"/>
</dbReference>
<dbReference type="GO" id="GO:0035556">
    <property type="term" value="P:intracellular signal transduction"/>
    <property type="evidence" value="ECO:0007669"/>
    <property type="project" value="EnsemblFungi"/>
</dbReference>
<dbReference type="GO" id="GO:0005737">
    <property type="term" value="C:cytoplasm"/>
    <property type="evidence" value="ECO:0007669"/>
    <property type="project" value="TreeGrafter"/>
</dbReference>
<feature type="compositionally biased region" description="Low complexity" evidence="3">
    <location>
        <begin position="83"/>
        <end position="99"/>
    </location>
</feature>
<gene>
    <name evidence="4" type="ORF">MYCGRDRAFT_77247</name>
</gene>
<comment type="similarity">
    <text evidence="1 2">Belongs to the endosulfine family.</text>
</comment>
<dbReference type="GO" id="GO:1900237">
    <property type="term" value="P:positive regulation of induction of conjugation with cellular fusion"/>
    <property type="evidence" value="ECO:0007669"/>
    <property type="project" value="EnsemblFungi"/>
</dbReference>
<dbReference type="Pfam" id="PF04667">
    <property type="entry name" value="Endosulfine"/>
    <property type="match status" value="1"/>
</dbReference>
<dbReference type="GeneID" id="13401514"/>
<evidence type="ECO:0000256" key="2">
    <source>
        <dbReference type="RuleBase" id="RU363120"/>
    </source>
</evidence>
<reference evidence="4 5" key="1">
    <citation type="journal article" date="2011" name="PLoS Genet.">
        <title>Finished genome of the fungal wheat pathogen Mycosphaerella graminicola reveals dispensome structure, chromosome plasticity, and stealth pathogenesis.</title>
        <authorList>
            <person name="Goodwin S.B."/>
            <person name="Ben M'barek S."/>
            <person name="Dhillon B."/>
            <person name="Wittenberg A.H.J."/>
            <person name="Crane C.F."/>
            <person name="Hane J.K."/>
            <person name="Foster A.J."/>
            <person name="Van der Lee T.A.J."/>
            <person name="Grimwood J."/>
            <person name="Aerts A."/>
            <person name="Antoniw J."/>
            <person name="Bailey A."/>
            <person name="Bluhm B."/>
            <person name="Bowler J."/>
            <person name="Bristow J."/>
            <person name="van der Burgt A."/>
            <person name="Canto-Canche B."/>
            <person name="Churchill A.C.L."/>
            <person name="Conde-Ferraez L."/>
            <person name="Cools H.J."/>
            <person name="Coutinho P.M."/>
            <person name="Csukai M."/>
            <person name="Dehal P."/>
            <person name="De Wit P."/>
            <person name="Donzelli B."/>
            <person name="van de Geest H.C."/>
            <person name="van Ham R.C.H.J."/>
            <person name="Hammond-Kosack K.E."/>
            <person name="Henrissat B."/>
            <person name="Kilian A."/>
            <person name="Kobayashi A.K."/>
            <person name="Koopmann E."/>
            <person name="Kourmpetis Y."/>
            <person name="Kuzniar A."/>
            <person name="Lindquist E."/>
            <person name="Lombard V."/>
            <person name="Maliepaard C."/>
            <person name="Martins N."/>
            <person name="Mehrabi R."/>
            <person name="Nap J.P.H."/>
            <person name="Ponomarenko A."/>
            <person name="Rudd J.J."/>
            <person name="Salamov A."/>
            <person name="Schmutz J."/>
            <person name="Schouten H.J."/>
            <person name="Shapiro H."/>
            <person name="Stergiopoulos I."/>
            <person name="Torriani S.F.F."/>
            <person name="Tu H."/>
            <person name="de Vries R.P."/>
            <person name="Waalwijk C."/>
            <person name="Ware S.B."/>
            <person name="Wiebenga A."/>
            <person name="Zwiers L.-H."/>
            <person name="Oliver R.P."/>
            <person name="Grigoriev I.V."/>
            <person name="Kema G.H.J."/>
        </authorList>
    </citation>
    <scope>NUCLEOTIDE SEQUENCE [LARGE SCALE GENOMIC DNA]</scope>
    <source>
        <strain evidence="5">CBS 115943 / IPO323</strain>
    </source>
</reference>
<dbReference type="RefSeq" id="XP_003848210.1">
    <property type="nucleotide sequence ID" value="XM_003848162.1"/>
</dbReference>
<dbReference type="PANTHER" id="PTHR10358:SF6">
    <property type="entry name" value="ENDOSULFINE, ISOFORM A"/>
    <property type="match status" value="1"/>
</dbReference>
<evidence type="ECO:0000256" key="3">
    <source>
        <dbReference type="SAM" id="MobiDB-lite"/>
    </source>
</evidence>
<organism evidence="4 5">
    <name type="scientific">Zymoseptoria tritici (strain CBS 115943 / IPO323)</name>
    <name type="common">Speckled leaf blotch fungus</name>
    <name type="synonym">Septoria tritici</name>
    <dbReference type="NCBI Taxonomy" id="336722"/>
    <lineage>
        <taxon>Eukaryota</taxon>
        <taxon>Fungi</taxon>
        <taxon>Dikarya</taxon>
        <taxon>Ascomycota</taxon>
        <taxon>Pezizomycotina</taxon>
        <taxon>Dothideomycetes</taxon>
        <taxon>Dothideomycetidae</taxon>
        <taxon>Mycosphaerellales</taxon>
        <taxon>Mycosphaerellaceae</taxon>
        <taxon>Zymoseptoria</taxon>
    </lineage>
</organism>